<gene>
    <name evidence="2" type="ORF">D7Z54_30690</name>
</gene>
<reference evidence="2 3" key="1">
    <citation type="submission" date="2018-10" db="EMBL/GenBank/DDBJ databases">
        <title>Draft genome sequence of Bacillus salarius IM0101, isolated from a hypersaline soil in Inner Mongolia, China.</title>
        <authorList>
            <person name="Yamprayoonswat W."/>
            <person name="Boonvisut S."/>
            <person name="Jumpathong W."/>
            <person name="Sittihan S."/>
            <person name="Ruangsuj P."/>
            <person name="Wanthongcharoen S."/>
            <person name="Thongpramul N."/>
            <person name="Pimmason S."/>
            <person name="Yu B."/>
            <person name="Yasawong M."/>
        </authorList>
    </citation>
    <scope>NUCLEOTIDE SEQUENCE [LARGE SCALE GENOMIC DNA]</scope>
    <source>
        <strain evidence="2 3">IM0101</strain>
    </source>
</reference>
<comment type="caution">
    <text evidence="2">The sequence shown here is derived from an EMBL/GenBank/DDBJ whole genome shotgun (WGS) entry which is preliminary data.</text>
</comment>
<dbReference type="Pfam" id="PF14116">
    <property type="entry name" value="YyzF"/>
    <property type="match status" value="1"/>
</dbReference>
<feature type="region of interest" description="Disordered" evidence="1">
    <location>
        <begin position="19"/>
        <end position="38"/>
    </location>
</feature>
<protein>
    <submittedName>
        <fullName evidence="2">CxxH/CxxC protein</fullName>
    </submittedName>
</protein>
<sequence length="53" mass="5997">MLLIFTCIEHSDRALDDALEKTGEPPNMEKISDESNKSTSCSYCKNQAVYKIK</sequence>
<keyword evidence="3" id="KW-1185">Reference proteome</keyword>
<dbReference type="Proteomes" id="UP000275076">
    <property type="component" value="Unassembled WGS sequence"/>
</dbReference>
<accession>A0A3R9R8E4</accession>
<evidence type="ECO:0000313" key="2">
    <source>
        <dbReference type="EMBL" id="RSL29529.1"/>
    </source>
</evidence>
<dbReference type="AlphaFoldDB" id="A0A3R9R8E4"/>
<evidence type="ECO:0000256" key="1">
    <source>
        <dbReference type="SAM" id="MobiDB-lite"/>
    </source>
</evidence>
<organism evidence="2 3">
    <name type="scientific">Salibacterium salarium</name>
    <dbReference type="NCBI Taxonomy" id="284579"/>
    <lineage>
        <taxon>Bacteria</taxon>
        <taxon>Bacillati</taxon>
        <taxon>Bacillota</taxon>
        <taxon>Bacilli</taxon>
        <taxon>Bacillales</taxon>
        <taxon>Bacillaceae</taxon>
    </lineage>
</organism>
<proteinExistence type="predicted"/>
<dbReference type="NCBIfam" id="TIGR04129">
    <property type="entry name" value="CxxH_BA5709"/>
    <property type="match status" value="1"/>
</dbReference>
<dbReference type="InterPro" id="IPR025626">
    <property type="entry name" value="YyzF"/>
</dbReference>
<dbReference type="EMBL" id="RBVX01000062">
    <property type="protein sequence ID" value="RSL29529.1"/>
    <property type="molecule type" value="Genomic_DNA"/>
</dbReference>
<dbReference type="OrthoDB" id="1652387at2"/>
<name>A0A3R9R8E4_9BACI</name>
<evidence type="ECO:0000313" key="3">
    <source>
        <dbReference type="Proteomes" id="UP000275076"/>
    </source>
</evidence>